<reference evidence="5" key="1">
    <citation type="journal article" date="2020" name="Stud. Mycol.">
        <title>101 Dothideomycetes genomes: a test case for predicting lifestyles and emergence of pathogens.</title>
        <authorList>
            <person name="Haridas S."/>
            <person name="Albert R."/>
            <person name="Binder M."/>
            <person name="Bloem J."/>
            <person name="Labutti K."/>
            <person name="Salamov A."/>
            <person name="Andreopoulos B."/>
            <person name="Baker S."/>
            <person name="Barry K."/>
            <person name="Bills G."/>
            <person name="Bluhm B."/>
            <person name="Cannon C."/>
            <person name="Castanera R."/>
            <person name="Culley D."/>
            <person name="Daum C."/>
            <person name="Ezra D."/>
            <person name="Gonzalez J."/>
            <person name="Henrissat B."/>
            <person name="Kuo A."/>
            <person name="Liang C."/>
            <person name="Lipzen A."/>
            <person name="Lutzoni F."/>
            <person name="Magnuson J."/>
            <person name="Mondo S."/>
            <person name="Nolan M."/>
            <person name="Ohm R."/>
            <person name="Pangilinan J."/>
            <person name="Park H.-J."/>
            <person name="Ramirez L."/>
            <person name="Alfaro M."/>
            <person name="Sun H."/>
            <person name="Tritt A."/>
            <person name="Yoshinaga Y."/>
            <person name="Zwiers L.-H."/>
            <person name="Turgeon B."/>
            <person name="Goodwin S."/>
            <person name="Spatafora J."/>
            <person name="Crous P."/>
            <person name="Grigoriev I."/>
        </authorList>
    </citation>
    <scope>NUCLEOTIDE SEQUENCE</scope>
    <source>
        <strain evidence="5">CBS 122681</strain>
    </source>
</reference>
<dbReference type="GO" id="GO:0050660">
    <property type="term" value="F:flavin adenine dinucleotide binding"/>
    <property type="evidence" value="ECO:0007669"/>
    <property type="project" value="InterPro"/>
</dbReference>
<dbReference type="Proteomes" id="UP000799324">
    <property type="component" value="Unassembled WGS sequence"/>
</dbReference>
<dbReference type="InterPro" id="IPR036188">
    <property type="entry name" value="FAD/NAD-bd_sf"/>
</dbReference>
<keyword evidence="6" id="KW-1185">Reference proteome</keyword>
<dbReference type="InterPro" id="IPR051209">
    <property type="entry name" value="FAD-bind_Monooxygenase_sf"/>
</dbReference>
<dbReference type="AlphaFoldDB" id="A0A6A6TGJ9"/>
<evidence type="ECO:0000313" key="5">
    <source>
        <dbReference type="EMBL" id="KAF2658357.1"/>
    </source>
</evidence>
<keyword evidence="3" id="KW-0274">FAD</keyword>
<dbReference type="OrthoDB" id="74360at2759"/>
<proteinExistence type="inferred from homology"/>
<dbReference type="InterPro" id="IPR020946">
    <property type="entry name" value="Flavin_mOase-like"/>
</dbReference>
<keyword evidence="2" id="KW-0285">Flavoprotein</keyword>
<gene>
    <name evidence="5" type="ORF">K491DRAFT_713533</name>
</gene>
<dbReference type="GO" id="GO:0004499">
    <property type="term" value="F:N,N-dimethylaniline monooxygenase activity"/>
    <property type="evidence" value="ECO:0007669"/>
    <property type="project" value="InterPro"/>
</dbReference>
<name>A0A6A6TGJ9_9PLEO</name>
<organism evidence="5 6">
    <name type="scientific">Lophiostoma macrostomum CBS 122681</name>
    <dbReference type="NCBI Taxonomy" id="1314788"/>
    <lineage>
        <taxon>Eukaryota</taxon>
        <taxon>Fungi</taxon>
        <taxon>Dikarya</taxon>
        <taxon>Ascomycota</taxon>
        <taxon>Pezizomycotina</taxon>
        <taxon>Dothideomycetes</taxon>
        <taxon>Pleosporomycetidae</taxon>
        <taxon>Pleosporales</taxon>
        <taxon>Lophiostomataceae</taxon>
        <taxon>Lophiostoma</taxon>
    </lineage>
</organism>
<dbReference type="Pfam" id="PF00743">
    <property type="entry name" value="FMO-like"/>
    <property type="match status" value="1"/>
</dbReference>
<dbReference type="GO" id="GO:0050661">
    <property type="term" value="F:NADP binding"/>
    <property type="evidence" value="ECO:0007669"/>
    <property type="project" value="InterPro"/>
</dbReference>
<evidence type="ECO:0000256" key="3">
    <source>
        <dbReference type="ARBA" id="ARBA00022827"/>
    </source>
</evidence>
<evidence type="ECO:0000256" key="2">
    <source>
        <dbReference type="ARBA" id="ARBA00022630"/>
    </source>
</evidence>
<keyword evidence="4" id="KW-0560">Oxidoreductase</keyword>
<comment type="similarity">
    <text evidence="1">Belongs to the FAD-binding monooxygenase family.</text>
</comment>
<accession>A0A6A6TGJ9</accession>
<dbReference type="Gene3D" id="3.50.50.60">
    <property type="entry name" value="FAD/NAD(P)-binding domain"/>
    <property type="match status" value="2"/>
</dbReference>
<evidence type="ECO:0000256" key="1">
    <source>
        <dbReference type="ARBA" id="ARBA00010139"/>
    </source>
</evidence>
<evidence type="ECO:0000313" key="6">
    <source>
        <dbReference type="Proteomes" id="UP000799324"/>
    </source>
</evidence>
<dbReference type="EMBL" id="MU004315">
    <property type="protein sequence ID" value="KAF2658357.1"/>
    <property type="molecule type" value="Genomic_DNA"/>
</dbReference>
<dbReference type="PANTHER" id="PTHR42877:SF8">
    <property type="entry name" value="MONOOXYGENASE"/>
    <property type="match status" value="1"/>
</dbReference>
<sequence>MGSIAIEKESSDFKVQNAPLGAHRPIRVICIGAGYSGLMMAIISEKKMKGHNVDFQIYEKNDDLGGTWLVNKYPGCQCDIPAHNYSYSFAPSSKWPNYYATSQQIQEYMKDVAAQFNCEKYISYEHTVTSAVWQEHPGKWCLRVEAGGRSFTDVCDVLINAGGVLSNWEWPDIPGIERFQGKLLHSAAWDSSYDWTGKNVAVIGIGSSGIQILPNVAEDARHVDFFARSSTWITPGPGILEPSAEWAPRMDSKYNYDPEELDRFQNDPEYLLEHRRQLNEKRIEEFKAHRTDSASHASVNKLFKQMMLERLGDSIKAQDIAQWLIPDFPVGCRRLTPGPGFLEALLRENVDSHWNDIECITETGIQKKDGTVLELDAIFCATGFNTTFKPQFQLVGRNGVDLAEKWEREDPRAYFSVAVPEFPNYFCFTGPNCPISNGSLVQAIQMTGTYIYKCINKLQTQSLKSIEVTEDAVSDYDDYVQAWLSKTVWVAPCRSWYKRGTVDGRVVAVYAGSCYHFIEALREPRWEDYKLEYFKGRGRNRFSWLGNGLTVREAAGEKRVGDTQTMNFEAYWDLMVLPEIYY</sequence>
<protein>
    <submittedName>
        <fullName evidence="5">FAD/NAD(P)-binding domain-containing protein</fullName>
    </submittedName>
</protein>
<dbReference type="SUPFAM" id="SSF51905">
    <property type="entry name" value="FAD/NAD(P)-binding domain"/>
    <property type="match status" value="2"/>
</dbReference>
<dbReference type="PANTHER" id="PTHR42877">
    <property type="entry name" value="L-ORNITHINE N(5)-MONOOXYGENASE-RELATED"/>
    <property type="match status" value="1"/>
</dbReference>
<evidence type="ECO:0000256" key="4">
    <source>
        <dbReference type="ARBA" id="ARBA00023002"/>
    </source>
</evidence>